<name>A0A1H4CK15_BIZPA</name>
<keyword evidence="2" id="KW-1185">Reference proteome</keyword>
<dbReference type="EMBL" id="FNQK01000020">
    <property type="protein sequence ID" value="SEA60765.1"/>
    <property type="molecule type" value="Genomic_DNA"/>
</dbReference>
<evidence type="ECO:0000313" key="2">
    <source>
        <dbReference type="Proteomes" id="UP000198846"/>
    </source>
</evidence>
<gene>
    <name evidence="1" type="ORF">SAMN04487990_12034</name>
</gene>
<proteinExistence type="predicted"/>
<protein>
    <submittedName>
        <fullName evidence="1">Uncharacterized protein</fullName>
    </submittedName>
</protein>
<reference evidence="1 2" key="1">
    <citation type="submission" date="2016-10" db="EMBL/GenBank/DDBJ databases">
        <authorList>
            <person name="de Groot N.N."/>
        </authorList>
    </citation>
    <scope>NUCLEOTIDE SEQUENCE [LARGE SCALE GENOMIC DNA]</scope>
    <source>
        <strain evidence="1 2">DSM 23842</strain>
    </source>
</reference>
<dbReference type="AlphaFoldDB" id="A0A1H4CK15"/>
<sequence>MRFLRDTHKIEDTKPFKVNQKYIKDESHIN</sequence>
<organism evidence="1 2">
    <name type="scientific">Bizionia paragorgiae</name>
    <dbReference type="NCBI Taxonomy" id="283786"/>
    <lineage>
        <taxon>Bacteria</taxon>
        <taxon>Pseudomonadati</taxon>
        <taxon>Bacteroidota</taxon>
        <taxon>Flavobacteriia</taxon>
        <taxon>Flavobacteriales</taxon>
        <taxon>Flavobacteriaceae</taxon>
        <taxon>Bizionia</taxon>
    </lineage>
</organism>
<accession>A0A1H4CK15</accession>
<dbReference type="Proteomes" id="UP000198846">
    <property type="component" value="Unassembled WGS sequence"/>
</dbReference>
<evidence type="ECO:0000313" key="1">
    <source>
        <dbReference type="EMBL" id="SEA60765.1"/>
    </source>
</evidence>